<gene>
    <name evidence="1" type="ORF">WMSIL1_LOCUS3147</name>
</gene>
<organism evidence="1 2">
    <name type="scientific">Hymenolepis diminuta</name>
    <name type="common">Rat tapeworm</name>
    <dbReference type="NCBI Taxonomy" id="6216"/>
    <lineage>
        <taxon>Eukaryota</taxon>
        <taxon>Metazoa</taxon>
        <taxon>Spiralia</taxon>
        <taxon>Lophotrochozoa</taxon>
        <taxon>Platyhelminthes</taxon>
        <taxon>Cestoda</taxon>
        <taxon>Eucestoda</taxon>
        <taxon>Cyclophyllidea</taxon>
        <taxon>Hymenolepididae</taxon>
        <taxon>Hymenolepis</taxon>
    </lineage>
</organism>
<protein>
    <submittedName>
        <fullName evidence="1">Uncharacterized protein</fullName>
    </submittedName>
</protein>
<name>A0A564Y7R7_HYMDI</name>
<evidence type="ECO:0000313" key="2">
    <source>
        <dbReference type="Proteomes" id="UP000321570"/>
    </source>
</evidence>
<accession>A0A564Y7R7</accession>
<dbReference type="EMBL" id="CABIJS010000089">
    <property type="protein sequence ID" value="VUZ42564.1"/>
    <property type="molecule type" value="Genomic_DNA"/>
</dbReference>
<dbReference type="Proteomes" id="UP000321570">
    <property type="component" value="Unassembled WGS sequence"/>
</dbReference>
<evidence type="ECO:0000313" key="1">
    <source>
        <dbReference type="EMBL" id="VUZ42564.1"/>
    </source>
</evidence>
<reference evidence="1 2" key="1">
    <citation type="submission" date="2019-07" db="EMBL/GenBank/DDBJ databases">
        <authorList>
            <person name="Jastrzebski P J."/>
            <person name="Paukszto L."/>
            <person name="Jastrzebski P J."/>
        </authorList>
    </citation>
    <scope>NUCLEOTIDE SEQUENCE [LARGE SCALE GENOMIC DNA]</scope>
    <source>
        <strain evidence="1 2">WMS-il1</strain>
    </source>
</reference>
<proteinExistence type="predicted"/>
<keyword evidence="2" id="KW-1185">Reference proteome</keyword>
<dbReference type="AlphaFoldDB" id="A0A564Y7R7"/>
<sequence>MDDIMAILEACCDQLWLERKSESGFALLFARGRVPGVNVFEVLASNQSMSSLVFPTDNLPELNSQDVLPPLELIYKLQKLLEC</sequence>